<dbReference type="InterPro" id="IPR035906">
    <property type="entry name" value="MetI-like_sf"/>
</dbReference>
<feature type="domain" description="ABC transmembrane type-1" evidence="8">
    <location>
        <begin position="109"/>
        <end position="310"/>
    </location>
</feature>
<evidence type="ECO:0000256" key="5">
    <source>
        <dbReference type="ARBA" id="ARBA00022989"/>
    </source>
</evidence>
<organism evidence="9 10">
    <name type="scientific">Actinoallomurus acaciae</name>
    <dbReference type="NCBI Taxonomy" id="502577"/>
    <lineage>
        <taxon>Bacteria</taxon>
        <taxon>Bacillati</taxon>
        <taxon>Actinomycetota</taxon>
        <taxon>Actinomycetes</taxon>
        <taxon>Streptosporangiales</taxon>
        <taxon>Thermomonosporaceae</taxon>
        <taxon>Actinoallomurus</taxon>
    </lineage>
</organism>
<dbReference type="PANTHER" id="PTHR43163:SF6">
    <property type="entry name" value="DIPEPTIDE TRANSPORT SYSTEM PERMEASE PROTEIN DPPB-RELATED"/>
    <property type="match status" value="1"/>
</dbReference>
<dbReference type="Pfam" id="PF19300">
    <property type="entry name" value="BPD_transp_1_N"/>
    <property type="match status" value="1"/>
</dbReference>
<evidence type="ECO:0000256" key="3">
    <source>
        <dbReference type="ARBA" id="ARBA00022475"/>
    </source>
</evidence>
<keyword evidence="6 7" id="KW-0472">Membrane</keyword>
<feature type="transmembrane region" description="Helical" evidence="7">
    <location>
        <begin position="241"/>
        <end position="274"/>
    </location>
</feature>
<evidence type="ECO:0000256" key="7">
    <source>
        <dbReference type="RuleBase" id="RU363032"/>
    </source>
</evidence>
<sequence length="326" mass="34914">MTLRDWAPISGAHSWIAFLARRSVRFLVSMFLLVTASFAMVHALPGDPVRDALGVKAAPDVIAATRHRLGLDQSLWRQYLHYLHGLVTGDFGESLISSTPVRNIMAQLVPSTLALGSVAFLVAIVVSIPLGVVVGIAARDGRRRGVHLTFAGATGLLLSVPDYVLSVGLVFVFAVTFRVFPVAGQSGPSSYVLPVIALATGPIAYLARIVRAETQRVLAEDYMRTARSKRLPRRLLYVRHAVPNILTATLTVSGLILASLLAGTVLVEAVFAWPGVGHELVQSVLATDFPVVQATALFFGSAVLLINLAVDIIIALVDPRSTIRES</sequence>
<dbReference type="PROSITE" id="PS50928">
    <property type="entry name" value="ABC_TM1"/>
    <property type="match status" value="1"/>
</dbReference>
<keyword evidence="2 7" id="KW-0813">Transport</keyword>
<dbReference type="SUPFAM" id="SSF161098">
    <property type="entry name" value="MetI-like"/>
    <property type="match status" value="1"/>
</dbReference>
<evidence type="ECO:0000256" key="2">
    <source>
        <dbReference type="ARBA" id="ARBA00022448"/>
    </source>
</evidence>
<keyword evidence="4 7" id="KW-0812">Transmembrane</keyword>
<feature type="transmembrane region" description="Helical" evidence="7">
    <location>
        <begin position="189"/>
        <end position="207"/>
    </location>
</feature>
<feature type="transmembrane region" description="Helical" evidence="7">
    <location>
        <begin position="113"/>
        <end position="138"/>
    </location>
</feature>
<dbReference type="CDD" id="cd06261">
    <property type="entry name" value="TM_PBP2"/>
    <property type="match status" value="1"/>
</dbReference>
<proteinExistence type="inferred from homology"/>
<feature type="transmembrane region" description="Helical" evidence="7">
    <location>
        <begin position="294"/>
        <end position="317"/>
    </location>
</feature>
<evidence type="ECO:0000256" key="1">
    <source>
        <dbReference type="ARBA" id="ARBA00004651"/>
    </source>
</evidence>
<dbReference type="InterPro" id="IPR045621">
    <property type="entry name" value="BPD_transp_1_N"/>
</dbReference>
<evidence type="ECO:0000259" key="8">
    <source>
        <dbReference type="PROSITE" id="PS50928"/>
    </source>
</evidence>
<accession>A0ABV5Y8R3</accession>
<comment type="subcellular location">
    <subcellularLocation>
        <location evidence="1 7">Cell membrane</location>
        <topology evidence="1 7">Multi-pass membrane protein</topology>
    </subcellularLocation>
</comment>
<dbReference type="Proteomes" id="UP001589627">
    <property type="component" value="Unassembled WGS sequence"/>
</dbReference>
<dbReference type="Pfam" id="PF00528">
    <property type="entry name" value="BPD_transp_1"/>
    <property type="match status" value="1"/>
</dbReference>
<dbReference type="Gene3D" id="1.10.3720.10">
    <property type="entry name" value="MetI-like"/>
    <property type="match status" value="1"/>
</dbReference>
<keyword evidence="3" id="KW-1003">Cell membrane</keyword>
<dbReference type="RefSeq" id="WP_378195453.1">
    <property type="nucleotide sequence ID" value="NZ_JBHLZP010000017.1"/>
</dbReference>
<dbReference type="EMBL" id="JBHLZP010000017">
    <property type="protein sequence ID" value="MFB9831414.1"/>
    <property type="molecule type" value="Genomic_DNA"/>
</dbReference>
<keyword evidence="5 7" id="KW-1133">Transmembrane helix</keyword>
<dbReference type="PANTHER" id="PTHR43163">
    <property type="entry name" value="DIPEPTIDE TRANSPORT SYSTEM PERMEASE PROTEIN DPPB-RELATED"/>
    <property type="match status" value="1"/>
</dbReference>
<name>A0ABV5Y8R3_9ACTN</name>
<comment type="caution">
    <text evidence="9">The sequence shown here is derived from an EMBL/GenBank/DDBJ whole genome shotgun (WGS) entry which is preliminary data.</text>
</comment>
<evidence type="ECO:0000256" key="4">
    <source>
        <dbReference type="ARBA" id="ARBA00022692"/>
    </source>
</evidence>
<evidence type="ECO:0000313" key="10">
    <source>
        <dbReference type="Proteomes" id="UP001589627"/>
    </source>
</evidence>
<feature type="transmembrane region" description="Helical" evidence="7">
    <location>
        <begin position="150"/>
        <end position="177"/>
    </location>
</feature>
<gene>
    <name evidence="9" type="ORF">ACFFNX_04340</name>
</gene>
<protein>
    <submittedName>
        <fullName evidence="9">ABC transporter permease</fullName>
    </submittedName>
</protein>
<evidence type="ECO:0000256" key="6">
    <source>
        <dbReference type="ARBA" id="ARBA00023136"/>
    </source>
</evidence>
<keyword evidence="10" id="KW-1185">Reference proteome</keyword>
<dbReference type="InterPro" id="IPR000515">
    <property type="entry name" value="MetI-like"/>
</dbReference>
<evidence type="ECO:0000313" key="9">
    <source>
        <dbReference type="EMBL" id="MFB9831414.1"/>
    </source>
</evidence>
<feature type="transmembrane region" description="Helical" evidence="7">
    <location>
        <begin position="24"/>
        <end position="44"/>
    </location>
</feature>
<reference evidence="9 10" key="1">
    <citation type="submission" date="2024-09" db="EMBL/GenBank/DDBJ databases">
        <authorList>
            <person name="Sun Q."/>
            <person name="Mori K."/>
        </authorList>
    </citation>
    <scope>NUCLEOTIDE SEQUENCE [LARGE SCALE GENOMIC DNA]</scope>
    <source>
        <strain evidence="9 10">TBRC 0563</strain>
    </source>
</reference>
<comment type="similarity">
    <text evidence="7">Belongs to the binding-protein-dependent transport system permease family.</text>
</comment>